<organism evidence="2 3">
    <name type="scientific">Canavalia gladiata</name>
    <name type="common">Sword bean</name>
    <name type="synonym">Dolichos gladiatus</name>
    <dbReference type="NCBI Taxonomy" id="3824"/>
    <lineage>
        <taxon>Eukaryota</taxon>
        <taxon>Viridiplantae</taxon>
        <taxon>Streptophyta</taxon>
        <taxon>Embryophyta</taxon>
        <taxon>Tracheophyta</taxon>
        <taxon>Spermatophyta</taxon>
        <taxon>Magnoliopsida</taxon>
        <taxon>eudicotyledons</taxon>
        <taxon>Gunneridae</taxon>
        <taxon>Pentapetalae</taxon>
        <taxon>rosids</taxon>
        <taxon>fabids</taxon>
        <taxon>Fabales</taxon>
        <taxon>Fabaceae</taxon>
        <taxon>Papilionoideae</taxon>
        <taxon>50 kb inversion clade</taxon>
        <taxon>NPAAA clade</taxon>
        <taxon>indigoferoid/millettioid clade</taxon>
        <taxon>Phaseoleae</taxon>
        <taxon>Canavalia</taxon>
    </lineage>
</organism>
<feature type="region of interest" description="Disordered" evidence="1">
    <location>
        <begin position="39"/>
        <end position="67"/>
    </location>
</feature>
<sequence>MLYILLRVMEPHALWQAGLRGIPVDQENDFAKTVIWLNPAGSPSRNSRRPEPNPGLRGGLEIVFNQQ</sequence>
<evidence type="ECO:0000313" key="2">
    <source>
        <dbReference type="EMBL" id="KAK7306524.1"/>
    </source>
</evidence>
<accession>A0AAN9JY81</accession>
<evidence type="ECO:0000313" key="3">
    <source>
        <dbReference type="Proteomes" id="UP001367508"/>
    </source>
</evidence>
<proteinExistence type="predicted"/>
<dbReference type="EMBL" id="JAYMYQ010000011">
    <property type="protein sequence ID" value="KAK7306524.1"/>
    <property type="molecule type" value="Genomic_DNA"/>
</dbReference>
<dbReference type="Proteomes" id="UP001367508">
    <property type="component" value="Unassembled WGS sequence"/>
</dbReference>
<protein>
    <submittedName>
        <fullName evidence="2">Uncharacterized protein</fullName>
    </submittedName>
</protein>
<evidence type="ECO:0000256" key="1">
    <source>
        <dbReference type="SAM" id="MobiDB-lite"/>
    </source>
</evidence>
<keyword evidence="3" id="KW-1185">Reference proteome</keyword>
<name>A0AAN9JY81_CANGL</name>
<comment type="caution">
    <text evidence="2">The sequence shown here is derived from an EMBL/GenBank/DDBJ whole genome shotgun (WGS) entry which is preliminary data.</text>
</comment>
<dbReference type="AlphaFoldDB" id="A0AAN9JY81"/>
<reference evidence="2 3" key="1">
    <citation type="submission" date="2024-01" db="EMBL/GenBank/DDBJ databases">
        <title>The genomes of 5 underutilized Papilionoideae crops provide insights into root nodulation and disease resistanc.</title>
        <authorList>
            <person name="Jiang F."/>
        </authorList>
    </citation>
    <scope>NUCLEOTIDE SEQUENCE [LARGE SCALE GENOMIC DNA]</scope>
    <source>
        <strain evidence="2">LVBAO_FW01</strain>
        <tissue evidence="2">Leaves</tissue>
    </source>
</reference>
<gene>
    <name evidence="2" type="ORF">VNO77_44471</name>
</gene>